<evidence type="ECO:0000313" key="3">
    <source>
        <dbReference type="EMBL" id="KAK1357796.1"/>
    </source>
</evidence>
<dbReference type="PANTHER" id="PTHR34778">
    <property type="entry name" value="OS02G0580700 PROTEIN"/>
    <property type="match status" value="1"/>
</dbReference>
<name>A0AAD8M223_9APIA</name>
<comment type="caution">
    <text evidence="3">The sequence shown here is derived from an EMBL/GenBank/DDBJ whole genome shotgun (WGS) entry which is preliminary data.</text>
</comment>
<protein>
    <submittedName>
        <fullName evidence="3">Uncharacterized protein</fullName>
    </submittedName>
</protein>
<dbReference type="Proteomes" id="UP001237642">
    <property type="component" value="Unassembled WGS sequence"/>
</dbReference>
<reference evidence="3" key="2">
    <citation type="submission" date="2023-05" db="EMBL/GenBank/DDBJ databases">
        <authorList>
            <person name="Schelkunov M.I."/>
        </authorList>
    </citation>
    <scope>NUCLEOTIDE SEQUENCE</scope>
    <source>
        <strain evidence="3">Hsosn_3</strain>
        <tissue evidence="3">Leaf</tissue>
    </source>
</reference>
<dbReference type="PANTHER" id="PTHR34778:SF2">
    <property type="entry name" value="OS02G0580700 PROTEIN"/>
    <property type="match status" value="1"/>
</dbReference>
<gene>
    <name evidence="3" type="ORF">POM88_051052</name>
</gene>
<feature type="compositionally biased region" description="Polar residues" evidence="2">
    <location>
        <begin position="255"/>
        <end position="270"/>
    </location>
</feature>
<dbReference type="AlphaFoldDB" id="A0AAD8M223"/>
<proteinExistence type="predicted"/>
<feature type="coiled-coil region" evidence="1">
    <location>
        <begin position="23"/>
        <end position="50"/>
    </location>
</feature>
<feature type="compositionally biased region" description="Polar residues" evidence="2">
    <location>
        <begin position="298"/>
        <end position="310"/>
    </location>
</feature>
<keyword evidence="1" id="KW-0175">Coiled coil</keyword>
<sequence length="310" mass="35316">MDSNQRQHGLHKARADMMLDTSKEADANKVMAAETKAQRLELELQVMKDESVQMMVGQKKMLDDKITESKMTSPNHLELENGSFVAADKENLDQNQRAEYPECLEAIRIRNLYGPVPELPSILLKSKEYKFYRNGCAHRIHSFERNILDRELSLSRQPNDASGKAKVEGGRRLLSIRSTCEATTDEAAAANMLNITSNKDGCISCLHEVQTFDLILKAAKSAINTKYRKKKFTSSKKIPERLFRKLHETPVVTRSDPTPESVQDGTQPSEDPSEDSLQLFKYTFQRKRKRETLRISDENVSANNRTPEKK</sequence>
<keyword evidence="4" id="KW-1185">Reference proteome</keyword>
<reference evidence="3" key="1">
    <citation type="submission" date="2023-02" db="EMBL/GenBank/DDBJ databases">
        <title>Genome of toxic invasive species Heracleum sosnowskyi carries increased number of genes despite the absence of recent whole-genome duplications.</title>
        <authorList>
            <person name="Schelkunov M."/>
            <person name="Shtratnikova V."/>
            <person name="Makarenko M."/>
            <person name="Klepikova A."/>
            <person name="Omelchenko D."/>
            <person name="Novikova G."/>
            <person name="Obukhova E."/>
            <person name="Bogdanov V."/>
            <person name="Penin A."/>
            <person name="Logacheva M."/>
        </authorList>
    </citation>
    <scope>NUCLEOTIDE SEQUENCE</scope>
    <source>
        <strain evidence="3">Hsosn_3</strain>
        <tissue evidence="3">Leaf</tissue>
    </source>
</reference>
<organism evidence="3 4">
    <name type="scientific">Heracleum sosnowskyi</name>
    <dbReference type="NCBI Taxonomy" id="360622"/>
    <lineage>
        <taxon>Eukaryota</taxon>
        <taxon>Viridiplantae</taxon>
        <taxon>Streptophyta</taxon>
        <taxon>Embryophyta</taxon>
        <taxon>Tracheophyta</taxon>
        <taxon>Spermatophyta</taxon>
        <taxon>Magnoliopsida</taxon>
        <taxon>eudicotyledons</taxon>
        <taxon>Gunneridae</taxon>
        <taxon>Pentapetalae</taxon>
        <taxon>asterids</taxon>
        <taxon>campanulids</taxon>
        <taxon>Apiales</taxon>
        <taxon>Apiaceae</taxon>
        <taxon>Apioideae</taxon>
        <taxon>apioid superclade</taxon>
        <taxon>Tordylieae</taxon>
        <taxon>Tordyliinae</taxon>
        <taxon>Heracleum</taxon>
    </lineage>
</organism>
<feature type="region of interest" description="Disordered" evidence="2">
    <location>
        <begin position="243"/>
        <end position="278"/>
    </location>
</feature>
<feature type="region of interest" description="Disordered" evidence="2">
    <location>
        <begin position="291"/>
        <end position="310"/>
    </location>
</feature>
<accession>A0AAD8M223</accession>
<evidence type="ECO:0000313" key="4">
    <source>
        <dbReference type="Proteomes" id="UP001237642"/>
    </source>
</evidence>
<evidence type="ECO:0000256" key="2">
    <source>
        <dbReference type="SAM" id="MobiDB-lite"/>
    </source>
</evidence>
<evidence type="ECO:0000256" key="1">
    <source>
        <dbReference type="SAM" id="Coils"/>
    </source>
</evidence>
<dbReference type="EMBL" id="JAUIZM010000011">
    <property type="protein sequence ID" value="KAK1357796.1"/>
    <property type="molecule type" value="Genomic_DNA"/>
</dbReference>